<accession>A0A8J6BRS0</accession>
<protein>
    <submittedName>
        <fullName evidence="1">Uncharacterized protein</fullName>
    </submittedName>
</protein>
<gene>
    <name evidence="1" type="ORF">GUJ93_ZPchr0010g11178</name>
</gene>
<dbReference type="Proteomes" id="UP000729402">
    <property type="component" value="Unassembled WGS sequence"/>
</dbReference>
<dbReference type="EMBL" id="JAAALK010000082">
    <property type="protein sequence ID" value="KAG8088573.1"/>
    <property type="molecule type" value="Genomic_DNA"/>
</dbReference>
<evidence type="ECO:0000313" key="1">
    <source>
        <dbReference type="EMBL" id="KAG8088573.1"/>
    </source>
</evidence>
<name>A0A8J6BRS0_ZIZPA</name>
<evidence type="ECO:0000313" key="2">
    <source>
        <dbReference type="Proteomes" id="UP000729402"/>
    </source>
</evidence>
<proteinExistence type="predicted"/>
<reference evidence="1" key="2">
    <citation type="submission" date="2021-02" db="EMBL/GenBank/DDBJ databases">
        <authorList>
            <person name="Kimball J.A."/>
            <person name="Haas M.W."/>
            <person name="Macchietto M."/>
            <person name="Kono T."/>
            <person name="Duquette J."/>
            <person name="Shao M."/>
        </authorList>
    </citation>
    <scope>NUCLEOTIDE SEQUENCE</scope>
    <source>
        <tissue evidence="1">Fresh leaf tissue</tissue>
    </source>
</reference>
<dbReference type="AlphaFoldDB" id="A0A8J6BRS0"/>
<keyword evidence="2" id="KW-1185">Reference proteome</keyword>
<comment type="caution">
    <text evidence="1">The sequence shown here is derived from an EMBL/GenBank/DDBJ whole genome shotgun (WGS) entry which is preliminary data.</text>
</comment>
<sequence>MQGMKGRDEVIDLPSDEEGQIQMAIRNSLRDKNLSRVIERRHGSGSGVRVSLGKKISLPILIKSWHTTKYPCSLELTLLF</sequence>
<reference evidence="1" key="1">
    <citation type="journal article" date="2021" name="bioRxiv">
        <title>Whole Genome Assembly and Annotation of Northern Wild Rice, Zizania palustris L., Supports a Whole Genome Duplication in the Zizania Genus.</title>
        <authorList>
            <person name="Haas M."/>
            <person name="Kono T."/>
            <person name="Macchietto M."/>
            <person name="Millas R."/>
            <person name="McGilp L."/>
            <person name="Shao M."/>
            <person name="Duquette J."/>
            <person name="Hirsch C.N."/>
            <person name="Kimball J."/>
        </authorList>
    </citation>
    <scope>NUCLEOTIDE SEQUENCE</scope>
    <source>
        <tissue evidence="1">Fresh leaf tissue</tissue>
    </source>
</reference>
<organism evidence="1 2">
    <name type="scientific">Zizania palustris</name>
    <name type="common">Northern wild rice</name>
    <dbReference type="NCBI Taxonomy" id="103762"/>
    <lineage>
        <taxon>Eukaryota</taxon>
        <taxon>Viridiplantae</taxon>
        <taxon>Streptophyta</taxon>
        <taxon>Embryophyta</taxon>
        <taxon>Tracheophyta</taxon>
        <taxon>Spermatophyta</taxon>
        <taxon>Magnoliopsida</taxon>
        <taxon>Liliopsida</taxon>
        <taxon>Poales</taxon>
        <taxon>Poaceae</taxon>
        <taxon>BOP clade</taxon>
        <taxon>Oryzoideae</taxon>
        <taxon>Oryzeae</taxon>
        <taxon>Zizaniinae</taxon>
        <taxon>Zizania</taxon>
    </lineage>
</organism>